<dbReference type="EMBL" id="VSSQ01038317">
    <property type="protein sequence ID" value="MPM91215.1"/>
    <property type="molecule type" value="Genomic_DNA"/>
</dbReference>
<feature type="region of interest" description="Disordered" evidence="1">
    <location>
        <begin position="25"/>
        <end position="73"/>
    </location>
</feature>
<evidence type="ECO:0000256" key="1">
    <source>
        <dbReference type="SAM" id="MobiDB-lite"/>
    </source>
</evidence>
<evidence type="ECO:0000259" key="2">
    <source>
        <dbReference type="Pfam" id="PF11784"/>
    </source>
</evidence>
<feature type="region of interest" description="Disordered" evidence="1">
    <location>
        <begin position="106"/>
        <end position="182"/>
    </location>
</feature>
<feature type="domain" description="DUF3320" evidence="2">
    <location>
        <begin position="207"/>
        <end position="254"/>
    </location>
</feature>
<comment type="caution">
    <text evidence="3">The sequence shown here is derived from an EMBL/GenBank/DDBJ whole genome shotgun (WGS) entry which is preliminary data.</text>
</comment>
<organism evidence="3">
    <name type="scientific">bioreactor metagenome</name>
    <dbReference type="NCBI Taxonomy" id="1076179"/>
    <lineage>
        <taxon>unclassified sequences</taxon>
        <taxon>metagenomes</taxon>
        <taxon>ecological metagenomes</taxon>
    </lineage>
</organism>
<proteinExistence type="predicted"/>
<gene>
    <name evidence="3" type="ORF">SDC9_138342</name>
</gene>
<reference evidence="3" key="1">
    <citation type="submission" date="2019-08" db="EMBL/GenBank/DDBJ databases">
        <authorList>
            <person name="Kucharzyk K."/>
            <person name="Murdoch R.W."/>
            <person name="Higgins S."/>
            <person name="Loffler F."/>
        </authorList>
    </citation>
    <scope>NUCLEOTIDE SEQUENCE</scope>
</reference>
<evidence type="ECO:0000313" key="3">
    <source>
        <dbReference type="EMBL" id="MPM91215.1"/>
    </source>
</evidence>
<protein>
    <recommendedName>
        <fullName evidence="2">DUF3320 domain-containing protein</fullName>
    </recommendedName>
</protein>
<feature type="compositionally biased region" description="Basic residues" evidence="1">
    <location>
        <begin position="35"/>
        <end position="45"/>
    </location>
</feature>
<dbReference type="Pfam" id="PF11784">
    <property type="entry name" value="DUF3320"/>
    <property type="match status" value="1"/>
</dbReference>
<name>A0A645DPN0_9ZZZZ</name>
<feature type="compositionally biased region" description="Polar residues" evidence="1">
    <location>
        <begin position="144"/>
        <end position="154"/>
    </location>
</feature>
<dbReference type="AlphaFoldDB" id="A0A645DPN0"/>
<feature type="compositionally biased region" description="Basic and acidic residues" evidence="1">
    <location>
        <begin position="171"/>
        <end position="180"/>
    </location>
</feature>
<sequence length="370" mass="41347">MDKGLSASSEGDFLPDMTLKAESLATLADENSRNRSSRRAKKSKLLKFSADPRSDLETDVEDGSSLVPEPEPEKMNFFQAYPEIDFSAGPEKKRKGRRINEFAYIYGSGGSFDPEDSEEDNYPDPDWDSEPEVESEPVIESKALSDSNPQNKPEQGSILEAKNSEITEPANPEKDGKENLSGKGSALEALVPPYRICESSGLPQSADLSDISDTQLEEAIVKIVELEGPVHSEEIIQRIRSHTGLQRMLGKIRQRILDSMASAESSGKIQVKGEFYWPLSGPAELLRRRDAESYAKIESICDEEIKEAVRFVLTNQYSTPMEDLIIQTSRVLGIKTTRKNAWDRIERLIQSGIESNELTCTPNEMIYFVE</sequence>
<feature type="compositionally biased region" description="Acidic residues" evidence="1">
    <location>
        <begin position="113"/>
        <end position="137"/>
    </location>
</feature>
<dbReference type="InterPro" id="IPR021754">
    <property type="entry name" value="DUF3320"/>
</dbReference>
<accession>A0A645DPN0</accession>